<dbReference type="Proteomes" id="UP000305539">
    <property type="component" value="Unassembled WGS sequence"/>
</dbReference>
<comment type="caution">
    <text evidence="2">The sequence shown here is derived from an EMBL/GenBank/DDBJ whole genome shotgun (WGS) entry which is preliminary data.</text>
</comment>
<feature type="transmembrane region" description="Helical" evidence="1">
    <location>
        <begin position="58"/>
        <end position="78"/>
    </location>
</feature>
<keyword evidence="3" id="KW-1185">Reference proteome</keyword>
<dbReference type="OrthoDB" id="9134964at2"/>
<gene>
    <name evidence="2" type="ORF">FAZ69_03335</name>
</gene>
<name>A0A4U1ICX9_9BURK</name>
<organism evidence="2 3">
    <name type="scientific">Trinickia terrae</name>
    <dbReference type="NCBI Taxonomy" id="2571161"/>
    <lineage>
        <taxon>Bacteria</taxon>
        <taxon>Pseudomonadati</taxon>
        <taxon>Pseudomonadota</taxon>
        <taxon>Betaproteobacteria</taxon>
        <taxon>Burkholderiales</taxon>
        <taxon>Burkholderiaceae</taxon>
        <taxon>Trinickia</taxon>
    </lineage>
</organism>
<keyword evidence="1" id="KW-1133">Transmembrane helix</keyword>
<evidence type="ECO:0000313" key="2">
    <source>
        <dbReference type="EMBL" id="TKC91503.1"/>
    </source>
</evidence>
<evidence type="ECO:0000313" key="3">
    <source>
        <dbReference type="Proteomes" id="UP000305539"/>
    </source>
</evidence>
<accession>A0A4U1ICX9</accession>
<proteinExistence type="predicted"/>
<evidence type="ECO:0000256" key="1">
    <source>
        <dbReference type="SAM" id="Phobius"/>
    </source>
</evidence>
<keyword evidence="1" id="KW-0812">Transmembrane</keyword>
<keyword evidence="1" id="KW-0472">Membrane</keyword>
<dbReference type="AlphaFoldDB" id="A0A4U1ICX9"/>
<feature type="transmembrane region" description="Helical" evidence="1">
    <location>
        <begin position="7"/>
        <end position="26"/>
    </location>
</feature>
<dbReference type="RefSeq" id="WP_136892541.1">
    <property type="nucleotide sequence ID" value="NZ_SWJE01000002.1"/>
</dbReference>
<protein>
    <submittedName>
        <fullName evidence="2">Uncharacterized protein</fullName>
    </submittedName>
</protein>
<dbReference type="EMBL" id="SWJE01000002">
    <property type="protein sequence ID" value="TKC91503.1"/>
    <property type="molecule type" value="Genomic_DNA"/>
</dbReference>
<reference evidence="2 3" key="1">
    <citation type="submission" date="2019-04" db="EMBL/GenBank/DDBJ databases">
        <title>Trinickia sp. 7GSK02, isolated from subtropical forest soil.</title>
        <authorList>
            <person name="Gao Z.-H."/>
            <person name="Qiu L.-H."/>
        </authorList>
    </citation>
    <scope>NUCLEOTIDE SEQUENCE [LARGE SCALE GENOMIC DNA]</scope>
    <source>
        <strain evidence="2 3">7GSK02</strain>
    </source>
</reference>
<sequence length="87" mass="9887">MKKLLGYFAIAIWLVVSIFSNAIWWIRHPDTALNFSNPLWSWLVGIYDARNASQETDLAFLVSSACIVVATAAVVLCFRRMLRKSHT</sequence>